<sequence length="120" mass="13577">MCFVLLCKALNIPTSLSVFRFFYVTMIRKSWISFSLCRGGIDICDGLPSSIKKLKEKMFFVDASTITTPMHFGDLANQDTDPAPELTIAEHDVVKRIISNYLVWSSHDESTLSLSELDCY</sequence>
<reference evidence="1 2" key="1">
    <citation type="submission" date="2022-01" db="EMBL/GenBank/DDBJ databases">
        <authorList>
            <person name="Xiong W."/>
            <person name="Schranz E."/>
        </authorList>
    </citation>
    <scope>NUCLEOTIDE SEQUENCE [LARGE SCALE GENOMIC DNA]</scope>
</reference>
<dbReference type="EMBL" id="CAKMRJ010005634">
    <property type="protein sequence ID" value="CAH1450798.1"/>
    <property type="molecule type" value="Genomic_DNA"/>
</dbReference>
<dbReference type="AlphaFoldDB" id="A0AAU9PLD6"/>
<name>A0AAU9PLD6_9ASTR</name>
<accession>A0AAU9PLD6</accession>
<proteinExistence type="predicted"/>
<gene>
    <name evidence="1" type="ORF">LVIROSA_LOCUS36201</name>
</gene>
<evidence type="ECO:0000313" key="1">
    <source>
        <dbReference type="EMBL" id="CAH1450798.1"/>
    </source>
</evidence>
<protein>
    <submittedName>
        <fullName evidence="1">Uncharacterized protein</fullName>
    </submittedName>
</protein>
<comment type="caution">
    <text evidence="1">The sequence shown here is derived from an EMBL/GenBank/DDBJ whole genome shotgun (WGS) entry which is preliminary data.</text>
</comment>
<keyword evidence="2" id="KW-1185">Reference proteome</keyword>
<evidence type="ECO:0000313" key="2">
    <source>
        <dbReference type="Proteomes" id="UP001157418"/>
    </source>
</evidence>
<organism evidence="1 2">
    <name type="scientific">Lactuca virosa</name>
    <dbReference type="NCBI Taxonomy" id="75947"/>
    <lineage>
        <taxon>Eukaryota</taxon>
        <taxon>Viridiplantae</taxon>
        <taxon>Streptophyta</taxon>
        <taxon>Embryophyta</taxon>
        <taxon>Tracheophyta</taxon>
        <taxon>Spermatophyta</taxon>
        <taxon>Magnoliopsida</taxon>
        <taxon>eudicotyledons</taxon>
        <taxon>Gunneridae</taxon>
        <taxon>Pentapetalae</taxon>
        <taxon>asterids</taxon>
        <taxon>campanulids</taxon>
        <taxon>Asterales</taxon>
        <taxon>Asteraceae</taxon>
        <taxon>Cichorioideae</taxon>
        <taxon>Cichorieae</taxon>
        <taxon>Lactucinae</taxon>
        <taxon>Lactuca</taxon>
    </lineage>
</organism>
<dbReference type="Proteomes" id="UP001157418">
    <property type="component" value="Unassembled WGS sequence"/>
</dbReference>